<keyword evidence="4" id="KW-1185">Reference proteome</keyword>
<dbReference type="Proteomes" id="UP000480266">
    <property type="component" value="Unassembled WGS sequence"/>
</dbReference>
<dbReference type="InterPro" id="IPR050563">
    <property type="entry name" value="4-hydroxybenzoyl-CoA_TE"/>
</dbReference>
<evidence type="ECO:0000313" key="4">
    <source>
        <dbReference type="Proteomes" id="UP000480266"/>
    </source>
</evidence>
<dbReference type="Pfam" id="PF13279">
    <property type="entry name" value="4HBT_2"/>
    <property type="match status" value="1"/>
</dbReference>
<dbReference type="Gene3D" id="3.10.129.10">
    <property type="entry name" value="Hotdog Thioesterase"/>
    <property type="match status" value="1"/>
</dbReference>
<dbReference type="SUPFAM" id="SSF54637">
    <property type="entry name" value="Thioesterase/thiol ester dehydrase-isomerase"/>
    <property type="match status" value="1"/>
</dbReference>
<name>A0A7C9RJM6_9BRAD</name>
<reference evidence="3" key="1">
    <citation type="submission" date="2020-02" db="EMBL/GenBank/DDBJ databases">
        <title>Draft genome sequence of Candidatus Afipia apatlaquensis IBT-C3, a potential strain for decolorization of textile dyes.</title>
        <authorList>
            <person name="Sanchez-Reyes A."/>
            <person name="Breton-Deval L."/>
            <person name="Mangelson H."/>
            <person name="Sanchez-Flores A."/>
        </authorList>
    </citation>
    <scope>NUCLEOTIDE SEQUENCE [LARGE SCALE GENOMIC DNA]</scope>
    <source>
        <strain evidence="3">IBT-C3</strain>
    </source>
</reference>
<sequence length="147" mass="16426">MNAPIRPQSSFKLEDYPFRLADNVRYGDLDPNKHVNNGVYSTYFETARVTLLRSGDRGLMPKGLSWMLVHLAIDFRAEMHWPGSFELGIGVSRLGRTSATFAQVVFAGDVCTASAEAVTVLVDATTRKPTPLTPQIIERFQPWLLRA</sequence>
<evidence type="ECO:0000256" key="1">
    <source>
        <dbReference type="ARBA" id="ARBA00005953"/>
    </source>
</evidence>
<comment type="caution">
    <text evidence="3">The sequence shown here is derived from an EMBL/GenBank/DDBJ whole genome shotgun (WGS) entry which is preliminary data.</text>
</comment>
<gene>
    <name evidence="3" type="ORF">G4V63_27510</name>
</gene>
<dbReference type="CDD" id="cd00586">
    <property type="entry name" value="4HBT"/>
    <property type="match status" value="1"/>
</dbReference>
<evidence type="ECO:0000256" key="2">
    <source>
        <dbReference type="ARBA" id="ARBA00022801"/>
    </source>
</evidence>
<dbReference type="GO" id="GO:0047617">
    <property type="term" value="F:fatty acyl-CoA hydrolase activity"/>
    <property type="evidence" value="ECO:0007669"/>
    <property type="project" value="TreeGrafter"/>
</dbReference>
<accession>A0A7C9RJM6</accession>
<dbReference type="PANTHER" id="PTHR31793:SF27">
    <property type="entry name" value="NOVEL THIOESTERASE SUPERFAMILY DOMAIN AND SAPOSIN A-TYPE DOMAIN CONTAINING PROTEIN (0610012H03RIK)"/>
    <property type="match status" value="1"/>
</dbReference>
<proteinExistence type="inferred from homology"/>
<dbReference type="PANTHER" id="PTHR31793">
    <property type="entry name" value="4-HYDROXYBENZOYL-COA THIOESTERASE FAMILY MEMBER"/>
    <property type="match status" value="1"/>
</dbReference>
<comment type="similarity">
    <text evidence="1">Belongs to the 4-hydroxybenzoyl-CoA thioesterase family.</text>
</comment>
<organism evidence="3 4">
    <name type="scientific">Candidatus Afipia apatlaquensis</name>
    <dbReference type="NCBI Taxonomy" id="2712852"/>
    <lineage>
        <taxon>Bacteria</taxon>
        <taxon>Pseudomonadati</taxon>
        <taxon>Pseudomonadota</taxon>
        <taxon>Alphaproteobacteria</taxon>
        <taxon>Hyphomicrobiales</taxon>
        <taxon>Nitrobacteraceae</taxon>
        <taxon>Afipia</taxon>
    </lineage>
</organism>
<keyword evidence="2" id="KW-0378">Hydrolase</keyword>
<evidence type="ECO:0000313" key="3">
    <source>
        <dbReference type="EMBL" id="NGX98817.1"/>
    </source>
</evidence>
<dbReference type="EMBL" id="JAAMRR010001402">
    <property type="protein sequence ID" value="NGX98817.1"/>
    <property type="molecule type" value="Genomic_DNA"/>
</dbReference>
<dbReference type="InterPro" id="IPR029069">
    <property type="entry name" value="HotDog_dom_sf"/>
</dbReference>
<dbReference type="AlphaFoldDB" id="A0A7C9RJM6"/>
<protein>
    <submittedName>
        <fullName evidence="3">Acyl-CoA thioesterase</fullName>
    </submittedName>
</protein>